<proteinExistence type="predicted"/>
<evidence type="ECO:0000313" key="1">
    <source>
        <dbReference type="EMBL" id="MBD2771502.1"/>
    </source>
</evidence>
<evidence type="ECO:0000313" key="2">
    <source>
        <dbReference type="Proteomes" id="UP000629098"/>
    </source>
</evidence>
<name>A0A8J6XJJ8_9CYAN</name>
<accession>A0A8J6XJJ8</accession>
<organism evidence="1 2">
    <name type="scientific">Iningainema tapete BLCC-T55</name>
    <dbReference type="NCBI Taxonomy" id="2748662"/>
    <lineage>
        <taxon>Bacteria</taxon>
        <taxon>Bacillati</taxon>
        <taxon>Cyanobacteriota</taxon>
        <taxon>Cyanophyceae</taxon>
        <taxon>Nostocales</taxon>
        <taxon>Scytonemataceae</taxon>
        <taxon>Iningainema tapete</taxon>
    </lineage>
</organism>
<dbReference type="RefSeq" id="WP_190825795.1">
    <property type="nucleotide sequence ID" value="NZ_CAWPPI010000025.1"/>
</dbReference>
<reference evidence="1" key="1">
    <citation type="submission" date="2020-09" db="EMBL/GenBank/DDBJ databases">
        <title>Iningainema tapete sp. nov. (Scytonemataceae, Cyanobacteria) from greenhouses in central Florida (USA) produces two types of nodularin with biosynthetic potential for microcystin-LR and anabaenopeptins.</title>
        <authorList>
            <person name="Berthold D.E."/>
            <person name="Lefler F.W."/>
            <person name="Huang I.-S."/>
            <person name="Abdulla H."/>
            <person name="Zimba P.V."/>
            <person name="Laughinghouse H.D. IV."/>
        </authorList>
    </citation>
    <scope>NUCLEOTIDE SEQUENCE</scope>
    <source>
        <strain evidence="1">BLCCT55</strain>
    </source>
</reference>
<keyword evidence="2" id="KW-1185">Reference proteome</keyword>
<comment type="caution">
    <text evidence="1">The sequence shown here is derived from an EMBL/GenBank/DDBJ whole genome shotgun (WGS) entry which is preliminary data.</text>
</comment>
<dbReference type="Proteomes" id="UP000629098">
    <property type="component" value="Unassembled WGS sequence"/>
</dbReference>
<protein>
    <submittedName>
        <fullName evidence="1">Uncharacterized protein</fullName>
    </submittedName>
</protein>
<dbReference type="AlphaFoldDB" id="A0A8J6XJJ8"/>
<sequence length="71" mass="7669">MTRKKSTPVSRSKLTQVNFDLKAYVSTIKSAAPQAAFVVQNFPPRVIPVGAKVTDALVDSAFQTAIFTNKA</sequence>
<dbReference type="EMBL" id="JACXAE010000025">
    <property type="protein sequence ID" value="MBD2771502.1"/>
    <property type="molecule type" value="Genomic_DNA"/>
</dbReference>
<gene>
    <name evidence="1" type="ORF">ICL16_05085</name>
</gene>